<evidence type="ECO:0000313" key="9">
    <source>
        <dbReference type="EMBL" id="MFC5479144.1"/>
    </source>
</evidence>
<dbReference type="PANTHER" id="PTHR47354">
    <property type="entry name" value="NADH OXIDOREDUCTASE HCR"/>
    <property type="match status" value="1"/>
</dbReference>
<evidence type="ECO:0000256" key="1">
    <source>
        <dbReference type="ARBA" id="ARBA00022630"/>
    </source>
</evidence>
<dbReference type="InterPro" id="IPR006058">
    <property type="entry name" value="2Fe2S_fd_BS"/>
</dbReference>
<dbReference type="InterPro" id="IPR050415">
    <property type="entry name" value="MRET"/>
</dbReference>
<dbReference type="EMBL" id="JBHSMR010000013">
    <property type="protein sequence ID" value="MFC5479144.1"/>
    <property type="molecule type" value="Genomic_DNA"/>
</dbReference>
<evidence type="ECO:0000256" key="6">
    <source>
        <dbReference type="ARBA" id="ARBA00023014"/>
    </source>
</evidence>
<dbReference type="Gene3D" id="3.10.20.30">
    <property type="match status" value="1"/>
</dbReference>
<keyword evidence="2" id="KW-0001">2Fe-2S</keyword>
<dbReference type="InterPro" id="IPR012675">
    <property type="entry name" value="Beta-grasp_dom_sf"/>
</dbReference>
<keyword evidence="1" id="KW-0285">Flavoprotein</keyword>
<keyword evidence="4" id="KW-0560">Oxidoreductase</keyword>
<dbReference type="SUPFAM" id="SSF52343">
    <property type="entry name" value="Ferredoxin reductase-like, C-terminal NADP-linked domain"/>
    <property type="match status" value="1"/>
</dbReference>
<gene>
    <name evidence="9" type="ORF">ACFPQ5_13125</name>
</gene>
<dbReference type="Gene3D" id="3.40.50.80">
    <property type="entry name" value="Nucleotide-binding domain of ferredoxin-NADP reductase (FNR) module"/>
    <property type="match status" value="1"/>
</dbReference>
<dbReference type="Pfam" id="PF00111">
    <property type="entry name" value="Fer2"/>
    <property type="match status" value="1"/>
</dbReference>
<evidence type="ECO:0000256" key="4">
    <source>
        <dbReference type="ARBA" id="ARBA00023002"/>
    </source>
</evidence>
<dbReference type="CDD" id="cd06185">
    <property type="entry name" value="PDR_like"/>
    <property type="match status" value="1"/>
</dbReference>
<feature type="domain" description="2Fe-2S ferredoxin-type" evidence="7">
    <location>
        <begin position="248"/>
        <end position="331"/>
    </location>
</feature>
<dbReference type="RefSeq" id="WP_379760107.1">
    <property type="nucleotide sequence ID" value="NZ_JBHSMR010000013.1"/>
</dbReference>
<evidence type="ECO:0000256" key="5">
    <source>
        <dbReference type="ARBA" id="ARBA00023004"/>
    </source>
</evidence>
<dbReference type="PROSITE" id="PS00197">
    <property type="entry name" value="2FE2S_FER_1"/>
    <property type="match status" value="1"/>
</dbReference>
<proteinExistence type="predicted"/>
<dbReference type="Gene3D" id="2.40.30.10">
    <property type="entry name" value="Translation factors"/>
    <property type="match status" value="1"/>
</dbReference>
<dbReference type="InterPro" id="IPR017938">
    <property type="entry name" value="Riboflavin_synthase-like_b-brl"/>
</dbReference>
<dbReference type="PROSITE" id="PS51085">
    <property type="entry name" value="2FE2S_FER_2"/>
    <property type="match status" value="1"/>
</dbReference>
<keyword evidence="3" id="KW-0479">Metal-binding</keyword>
<comment type="caution">
    <text evidence="9">The sequence shown here is derived from an EMBL/GenBank/DDBJ whole genome shotgun (WGS) entry which is preliminary data.</text>
</comment>
<feature type="domain" description="FAD-binding FR-type" evidence="8">
    <location>
        <begin position="9"/>
        <end position="114"/>
    </location>
</feature>
<evidence type="ECO:0000259" key="7">
    <source>
        <dbReference type="PROSITE" id="PS51085"/>
    </source>
</evidence>
<evidence type="ECO:0000259" key="8">
    <source>
        <dbReference type="PROSITE" id="PS51384"/>
    </source>
</evidence>
<keyword evidence="5" id="KW-0408">Iron</keyword>
<reference evidence="10" key="1">
    <citation type="journal article" date="2019" name="Int. J. Syst. Evol. Microbiol.">
        <title>The Global Catalogue of Microorganisms (GCM) 10K type strain sequencing project: providing services to taxonomists for standard genome sequencing and annotation.</title>
        <authorList>
            <consortium name="The Broad Institute Genomics Platform"/>
            <consortium name="The Broad Institute Genome Sequencing Center for Infectious Disease"/>
            <person name="Wu L."/>
            <person name="Ma J."/>
        </authorList>
    </citation>
    <scope>NUCLEOTIDE SEQUENCE [LARGE SCALE GENOMIC DNA]</scope>
    <source>
        <strain evidence="10">CCUG 43111</strain>
    </source>
</reference>
<accession>A0ABW0MLL8</accession>
<dbReference type="InterPro" id="IPR001041">
    <property type="entry name" value="2Fe-2S_ferredoxin-type"/>
</dbReference>
<sequence length="331" mass="35773">MNQTFIGVSRPQTNLLLVVRQIRYEASGINSYELTDPEGGELAPFTAGAHIDIHLANGIVRQYSLCNSPMERHRYVIAVLRDEKGRGGSKALHDSLRVQDIVTVSAPRNNFKLAPAAKKVILLAGGIGMTPLKSMAHALEATGVPFELHYCARNAGCVAFREQLESSWEHGKLHFHFDHGDPARGLDIAGLLRTAGEDTHLFYCGPGGFMKACAEASSHWPAGTVHFEHFKAPEPPPAALDAIAPGSFMVKIASTGALLEVPAERSIADVLEEAGVHIETSCQAGLCATCKIRFLEGEVDHRDYILDDGERGQWLTACVSRATSGTLVLDL</sequence>
<dbReference type="SUPFAM" id="SSF54292">
    <property type="entry name" value="2Fe-2S ferredoxin-like"/>
    <property type="match status" value="1"/>
</dbReference>
<name>A0ABW0MLL8_9BURK</name>
<protein>
    <submittedName>
        <fullName evidence="9">PDR/VanB family oxidoreductase</fullName>
    </submittedName>
</protein>
<evidence type="ECO:0000256" key="2">
    <source>
        <dbReference type="ARBA" id="ARBA00022714"/>
    </source>
</evidence>
<dbReference type="InterPro" id="IPR039261">
    <property type="entry name" value="FNR_nucleotide-bd"/>
</dbReference>
<dbReference type="CDD" id="cd00207">
    <property type="entry name" value="fer2"/>
    <property type="match status" value="1"/>
</dbReference>
<dbReference type="PROSITE" id="PS51384">
    <property type="entry name" value="FAD_FR"/>
    <property type="match status" value="1"/>
</dbReference>
<evidence type="ECO:0000313" key="10">
    <source>
        <dbReference type="Proteomes" id="UP001596101"/>
    </source>
</evidence>
<dbReference type="PANTHER" id="PTHR47354:SF1">
    <property type="entry name" value="CARNITINE MONOOXYGENASE REDUCTASE SUBUNIT"/>
    <property type="match status" value="1"/>
</dbReference>
<dbReference type="SUPFAM" id="SSF63380">
    <property type="entry name" value="Riboflavin synthase domain-like"/>
    <property type="match status" value="1"/>
</dbReference>
<dbReference type="PRINTS" id="PR00409">
    <property type="entry name" value="PHDIOXRDTASE"/>
</dbReference>
<dbReference type="InterPro" id="IPR036010">
    <property type="entry name" value="2Fe-2S_ferredoxin-like_sf"/>
</dbReference>
<dbReference type="Proteomes" id="UP001596101">
    <property type="component" value="Unassembled WGS sequence"/>
</dbReference>
<dbReference type="InterPro" id="IPR017927">
    <property type="entry name" value="FAD-bd_FR_type"/>
</dbReference>
<evidence type="ECO:0000256" key="3">
    <source>
        <dbReference type="ARBA" id="ARBA00022723"/>
    </source>
</evidence>
<organism evidence="9 10">
    <name type="scientific">Massilia suwonensis</name>
    <dbReference type="NCBI Taxonomy" id="648895"/>
    <lineage>
        <taxon>Bacteria</taxon>
        <taxon>Pseudomonadati</taxon>
        <taxon>Pseudomonadota</taxon>
        <taxon>Betaproteobacteria</taxon>
        <taxon>Burkholderiales</taxon>
        <taxon>Oxalobacteraceae</taxon>
        <taxon>Telluria group</taxon>
        <taxon>Massilia</taxon>
    </lineage>
</organism>
<keyword evidence="10" id="KW-1185">Reference proteome</keyword>
<keyword evidence="6" id="KW-0411">Iron-sulfur</keyword>